<feature type="region of interest" description="Disordered" evidence="5">
    <location>
        <begin position="61"/>
        <end position="277"/>
    </location>
</feature>
<evidence type="ECO:0000256" key="4">
    <source>
        <dbReference type="ARBA" id="ARBA00022737"/>
    </source>
</evidence>
<dbReference type="PROSITE" id="PS50900">
    <property type="entry name" value="PLAC"/>
    <property type="match status" value="1"/>
</dbReference>
<dbReference type="InParanoid" id="C3ZFZ9"/>
<keyword evidence="3" id="KW-0732">Signal</keyword>
<keyword evidence="4" id="KW-0677">Repeat</keyword>
<dbReference type="SUPFAM" id="SSF82895">
    <property type="entry name" value="TSP-1 type 1 repeat"/>
    <property type="match status" value="5"/>
</dbReference>
<keyword evidence="2" id="KW-0964">Secreted</keyword>
<feature type="compositionally biased region" description="Acidic residues" evidence="5">
    <location>
        <begin position="1130"/>
        <end position="1139"/>
    </location>
</feature>
<dbReference type="PANTHER" id="PTHR13723">
    <property type="entry name" value="ADAMTS A DISINTEGRIN AND METALLOPROTEASE WITH THROMBOSPONDIN MOTIFS PROTEASE"/>
    <property type="match status" value="1"/>
</dbReference>
<sequence>MTVTPIRKMTYNLMKYHKGENERGENLGDMGKPLFGYHVLKPRNSNETSEDRCTTDRACVPLSGKVTDIPKPTNDNSHQGIRQRAAQESDREPPRNRTDSRPGIGQTAAQESDRQPPRNQPESRPGIGQRAAQESDREPPRNQPESRPGIGQRAAQESDRQPPRNRTESRPGISQRAAQESDREPPRNRSESRLGIKQRAAQESDREPPRKRSGAAQESDREPPRNRTESHPGIGQRAAQESIREPPRNRSESDQYGTSDVTGNGNDGIATGTQLAPGPFGNADGSFLFSGTTSSYMDIPNNGRLDVRYSYTILAHIYPTGQAGPIFDYIKNYNGWGMHLWQTGPQQLFMRTVRRDGNLSPHVLVNTLEQNAWNYVGGTYDSSTGMSSLWNNGQLVGQTQLTNVPSVASQWPIRVARRNGDSRIYSGRIACLQLYDYAMTQEQIIAAREKCVVDICAIDTVFLLDRSSSIPRTGFNLAKQYIWGFAKCFTDQEIGVGVIAYDCVPKTSIKLGIFTASNSADLRYAIGDVEFTGGLTRTAAAIKYMTQTADFREDVPRVMIIITDGNDEGDLGLLLNNMRLSPFGVPYTSGRVIIFLSFVVQARLWVRGQEATSTAQEDETTDYTSQAQELKVVEDSSYSEWSIWTACSRTCGTGVSFQQRKCLTVKRLIPINEVHVSSVCYGGRRRYRTCNRQPIGCDGVLYSRKDYDRCGICDGEGDTCEVIRGTFQETISASGYTSIAQLPVGSRKINIIHQRTNATYLALRNGSDDFYLNGDFVIHPSPRSLLVAGTELHYTREEGEGAVETITSDGPTTEALHVLLLSAAPNVSSVTSFEYTIPRKPVLRQITVLRPSEEVRQPVRVLSEEEEFLGGPSRGFPVYYKPRSETSAPRRVIHRARASAEAVDEDQASEDPRPVIPATVSVPLTRQPASTATRQASTSIPRQSITTPDPKKYRWKLNGRVTPCSTTCTPELGVVTRFAICVDNDMREIPEAYCDARMKPTPSFDYCVGKPCKARWITSDWTDCTKTCGSGTQKRTVRCWKVISRGLDTTVYDELCNSTAKPPATRECHSEPCPPEWWTSTFSQDVDNAEHNKTDSNTSETEPEPESGLVLNPVSEEPFPDYEPVPLPEPEVETEEDGLDVTDLDACRRATCGWQWEMSPWSPCSAQCGPGTMTREARCYTESDPCDPIRKPLTERVCNNGPCMETTWAEGSWQQCSATCGVGQQRRKVICGGVVNRQFREFRGEICNLDYKPPETQVCNDVDCPPTWFASPWGPCSTTCGAGVRGREVVCYHGDHTSTSCDPETMPVIKMSCMNTPCPRRDDEVDENCMDNSAANCELVLRVNLCGHWYYKRACCHSCSKVPTTPNPTGTVMPTNSSRTQRRRKVRMRSRLSFHGEDFRRP</sequence>
<feature type="domain" description="VWFA" evidence="6">
    <location>
        <begin position="459"/>
        <end position="598"/>
    </location>
</feature>
<protein>
    <recommendedName>
        <fullName evidence="9">PLAC domain-containing protein</fullName>
    </recommendedName>
</protein>
<feature type="compositionally biased region" description="Basic and acidic residues" evidence="5">
    <location>
        <begin position="179"/>
        <end position="210"/>
    </location>
</feature>
<dbReference type="PANTHER" id="PTHR13723:SF314">
    <property type="entry name" value="ADAMTS-LIKE PROTEIN 2"/>
    <property type="match status" value="1"/>
</dbReference>
<dbReference type="InterPro" id="IPR002035">
    <property type="entry name" value="VWF_A"/>
</dbReference>
<dbReference type="InterPro" id="IPR036383">
    <property type="entry name" value="TSP1_rpt_sf"/>
</dbReference>
<evidence type="ECO:0000256" key="2">
    <source>
        <dbReference type="ARBA" id="ARBA00022525"/>
    </source>
</evidence>
<dbReference type="InterPro" id="IPR013320">
    <property type="entry name" value="ConA-like_dom_sf"/>
</dbReference>
<dbReference type="Pfam" id="PF08686">
    <property type="entry name" value="PLAC"/>
    <property type="match status" value="1"/>
</dbReference>
<feature type="compositionally biased region" description="Basic and acidic residues" evidence="5">
    <location>
        <begin position="218"/>
        <end position="230"/>
    </location>
</feature>
<organism>
    <name type="scientific">Branchiostoma floridae</name>
    <name type="common">Florida lancelet</name>
    <name type="synonym">Amphioxus</name>
    <dbReference type="NCBI Taxonomy" id="7739"/>
    <lineage>
        <taxon>Eukaryota</taxon>
        <taxon>Metazoa</taxon>
        <taxon>Chordata</taxon>
        <taxon>Cephalochordata</taxon>
        <taxon>Leptocardii</taxon>
        <taxon>Amphioxiformes</taxon>
        <taxon>Branchiostomatidae</taxon>
        <taxon>Branchiostoma</taxon>
    </lineage>
</organism>
<dbReference type="InterPro" id="IPR010909">
    <property type="entry name" value="PLAC"/>
</dbReference>
<dbReference type="SMART" id="SM00209">
    <property type="entry name" value="TSP1"/>
    <property type="match status" value="6"/>
</dbReference>
<feature type="region of interest" description="Disordered" evidence="5">
    <location>
        <begin position="926"/>
        <end position="951"/>
    </location>
</feature>
<dbReference type="GO" id="GO:0005576">
    <property type="term" value="C:extracellular region"/>
    <property type="evidence" value="ECO:0007669"/>
    <property type="project" value="UniProtKB-SubCell"/>
</dbReference>
<evidence type="ECO:0000313" key="8">
    <source>
        <dbReference type="EMBL" id="EEN48474.1"/>
    </source>
</evidence>
<feature type="compositionally biased region" description="Basic and acidic residues" evidence="5">
    <location>
        <begin position="242"/>
        <end position="253"/>
    </location>
</feature>
<dbReference type="EMBL" id="GG666616">
    <property type="protein sequence ID" value="EEN48474.1"/>
    <property type="molecule type" value="Genomic_DNA"/>
</dbReference>
<dbReference type="Gene3D" id="2.20.100.10">
    <property type="entry name" value="Thrombospondin type-1 (TSP1) repeat"/>
    <property type="match status" value="5"/>
</dbReference>
<dbReference type="InterPro" id="IPR036465">
    <property type="entry name" value="vWFA_dom_sf"/>
</dbReference>
<reference evidence="8" key="1">
    <citation type="journal article" date="2008" name="Nature">
        <title>The amphioxus genome and the evolution of the chordate karyotype.</title>
        <authorList>
            <consortium name="US DOE Joint Genome Institute (JGI-PGF)"/>
            <person name="Putnam N.H."/>
            <person name="Butts T."/>
            <person name="Ferrier D.E.K."/>
            <person name="Furlong R.F."/>
            <person name="Hellsten U."/>
            <person name="Kawashima T."/>
            <person name="Robinson-Rechavi M."/>
            <person name="Shoguchi E."/>
            <person name="Terry A."/>
            <person name="Yu J.-K."/>
            <person name="Benito-Gutierrez E.L."/>
            <person name="Dubchak I."/>
            <person name="Garcia-Fernandez J."/>
            <person name="Gibson-Brown J.J."/>
            <person name="Grigoriev I.V."/>
            <person name="Horton A.C."/>
            <person name="de Jong P.J."/>
            <person name="Jurka J."/>
            <person name="Kapitonov V.V."/>
            <person name="Kohara Y."/>
            <person name="Kuroki Y."/>
            <person name="Lindquist E."/>
            <person name="Lucas S."/>
            <person name="Osoegawa K."/>
            <person name="Pennacchio L.A."/>
            <person name="Salamov A.A."/>
            <person name="Satou Y."/>
            <person name="Sauka-Spengler T."/>
            <person name="Schmutz J."/>
            <person name="Shin-I T."/>
            <person name="Toyoda A."/>
            <person name="Bronner-Fraser M."/>
            <person name="Fujiyama A."/>
            <person name="Holland L.Z."/>
            <person name="Holland P.W.H."/>
            <person name="Satoh N."/>
            <person name="Rokhsar D.S."/>
        </authorList>
    </citation>
    <scope>NUCLEOTIDE SEQUENCE [LARGE SCALE GENOMIC DNA]</scope>
    <source>
        <strain evidence="8">S238N-H82</strain>
        <tissue evidence="8">Testes</tissue>
    </source>
</reference>
<dbReference type="Pfam" id="PF00090">
    <property type="entry name" value="TSP_1"/>
    <property type="match status" value="1"/>
</dbReference>
<dbReference type="FunFam" id="2.20.100.10:FF:000005">
    <property type="entry name" value="ADAM metallopeptidase with thrombospondin type 1 motif 9"/>
    <property type="match status" value="1"/>
</dbReference>
<proteinExistence type="predicted"/>
<dbReference type="SUPFAM" id="SSF53300">
    <property type="entry name" value="vWA-like"/>
    <property type="match status" value="1"/>
</dbReference>
<feature type="compositionally biased region" description="Basic residues" evidence="5">
    <location>
        <begin position="1380"/>
        <end position="1392"/>
    </location>
</feature>
<dbReference type="PROSITE" id="PS50234">
    <property type="entry name" value="VWFA"/>
    <property type="match status" value="1"/>
</dbReference>
<dbReference type="PROSITE" id="PS50092">
    <property type="entry name" value="TSP1"/>
    <property type="match status" value="5"/>
</dbReference>
<accession>C3ZFZ9</accession>
<dbReference type="Gene3D" id="2.60.120.830">
    <property type="match status" value="1"/>
</dbReference>
<feature type="compositionally biased region" description="Basic and acidic residues" evidence="5">
    <location>
        <begin position="156"/>
        <end position="169"/>
    </location>
</feature>
<dbReference type="eggNOG" id="KOG3538">
    <property type="taxonomic scope" value="Eukaryota"/>
</dbReference>
<evidence type="ECO:0000259" key="6">
    <source>
        <dbReference type="PROSITE" id="PS50234"/>
    </source>
</evidence>
<dbReference type="Pfam" id="PF00092">
    <property type="entry name" value="VWA"/>
    <property type="match status" value="1"/>
</dbReference>
<feature type="compositionally biased region" description="Polar residues" evidence="5">
    <location>
        <begin position="926"/>
        <end position="947"/>
    </location>
</feature>
<dbReference type="SMART" id="SM00327">
    <property type="entry name" value="VWA"/>
    <property type="match status" value="1"/>
</dbReference>
<dbReference type="Gene3D" id="3.40.50.410">
    <property type="entry name" value="von Willebrand factor, type A domain"/>
    <property type="match status" value="1"/>
</dbReference>
<feature type="compositionally biased region" description="Basic and acidic residues" evidence="5">
    <location>
        <begin position="85"/>
        <end position="100"/>
    </location>
</feature>
<dbReference type="Pfam" id="PF13385">
    <property type="entry name" value="Laminin_G_3"/>
    <property type="match status" value="1"/>
</dbReference>
<evidence type="ECO:0008006" key="9">
    <source>
        <dbReference type="Google" id="ProtNLM"/>
    </source>
</evidence>
<feature type="region of interest" description="Disordered" evidence="5">
    <location>
        <begin position="1367"/>
        <end position="1402"/>
    </location>
</feature>
<comment type="subcellular location">
    <subcellularLocation>
        <location evidence="1">Secreted</location>
    </subcellularLocation>
</comment>
<feature type="compositionally biased region" description="Polar residues" evidence="5">
    <location>
        <begin position="254"/>
        <end position="264"/>
    </location>
</feature>
<dbReference type="SUPFAM" id="SSF49899">
    <property type="entry name" value="Concanavalin A-like lectins/glucanases"/>
    <property type="match status" value="1"/>
</dbReference>
<evidence type="ECO:0000256" key="3">
    <source>
        <dbReference type="ARBA" id="ARBA00022729"/>
    </source>
</evidence>
<gene>
    <name evidence="8" type="ORF">BRAFLDRAFT_68949</name>
</gene>
<dbReference type="Pfam" id="PF05986">
    <property type="entry name" value="ADAMTS_spacer1"/>
    <property type="match status" value="1"/>
</dbReference>
<evidence type="ECO:0000259" key="7">
    <source>
        <dbReference type="PROSITE" id="PS50900"/>
    </source>
</evidence>
<dbReference type="InterPro" id="IPR000884">
    <property type="entry name" value="TSP1_rpt"/>
</dbReference>
<dbReference type="InterPro" id="IPR010294">
    <property type="entry name" value="ADAMTS_spacer1"/>
</dbReference>
<name>C3ZFZ9_BRAFL</name>
<evidence type="ECO:0000256" key="5">
    <source>
        <dbReference type="SAM" id="MobiDB-lite"/>
    </source>
</evidence>
<feature type="compositionally biased region" description="Polar residues" evidence="5">
    <location>
        <begin position="1367"/>
        <end position="1376"/>
    </location>
</feature>
<feature type="domain" description="PLAC" evidence="7">
    <location>
        <begin position="1325"/>
        <end position="1363"/>
    </location>
</feature>
<evidence type="ECO:0000256" key="1">
    <source>
        <dbReference type="ARBA" id="ARBA00004613"/>
    </source>
</evidence>
<dbReference type="STRING" id="7739.C3ZFZ9"/>
<dbReference type="InterPro" id="IPR050439">
    <property type="entry name" value="ADAMTS_ADAMTS-like"/>
</dbReference>
<dbReference type="Pfam" id="PF19030">
    <property type="entry name" value="TSP1_ADAMTS"/>
    <property type="match status" value="4"/>
</dbReference>
<dbReference type="Gene3D" id="2.60.120.200">
    <property type="match status" value="1"/>
</dbReference>
<feature type="region of interest" description="Disordered" evidence="5">
    <location>
        <begin position="1088"/>
        <end position="1139"/>
    </location>
</feature>